<dbReference type="Proteomes" id="UP000249645">
    <property type="component" value="Unassembled WGS sequence"/>
</dbReference>
<feature type="transmembrane region" description="Helical" evidence="5">
    <location>
        <begin position="63"/>
        <end position="84"/>
    </location>
</feature>
<dbReference type="InterPro" id="IPR006603">
    <property type="entry name" value="PQ-loop_rpt"/>
</dbReference>
<sequence length="146" mass="16813">MWLRSKMQLMRYNSIYVIKKTLSVLSGKHMPIGNMVNPKIILLPSVENLCIKPKYFTMSFTQIIGFIATILSIATYMPQVFQLYKTKSARDISMPMLLLLCFGVAIWLTFGIWIKDIPLILTNGLILTMSLLMVIMKLKYDKKIKS</sequence>
<comment type="caution">
    <text evidence="6">The sequence shown here is derived from an EMBL/GenBank/DDBJ whole genome shotgun (WGS) entry which is preliminary data.</text>
</comment>
<comment type="subcellular location">
    <subcellularLocation>
        <location evidence="1">Membrane</location>
        <topology evidence="1">Multi-pass membrane protein</topology>
    </subcellularLocation>
</comment>
<evidence type="ECO:0000256" key="5">
    <source>
        <dbReference type="SAM" id="Phobius"/>
    </source>
</evidence>
<reference evidence="6 7" key="1">
    <citation type="submission" date="2017-11" db="EMBL/GenBank/DDBJ databases">
        <title>Infants hospitalized years apart are colonized by the same room-sourced microbial strains.</title>
        <authorList>
            <person name="Brooks B."/>
            <person name="Olm M.R."/>
            <person name="Firek B.A."/>
            <person name="Baker R."/>
            <person name="Thomas B.C."/>
            <person name="Morowitz M.J."/>
            <person name="Banfield J.F."/>
        </authorList>
    </citation>
    <scope>NUCLEOTIDE SEQUENCE [LARGE SCALE GENOMIC DNA]</scope>
    <source>
        <strain evidence="6">S2_009_000_R2_76</strain>
    </source>
</reference>
<name>A0A2W5EK64_9SPHI</name>
<protein>
    <recommendedName>
        <fullName evidence="8">MtN3 and saliva related transmembrane protein</fullName>
    </recommendedName>
</protein>
<feature type="transmembrane region" description="Helical" evidence="5">
    <location>
        <begin position="120"/>
        <end position="138"/>
    </location>
</feature>
<organism evidence="6 7">
    <name type="scientific">Pseudopedobacter saltans</name>
    <dbReference type="NCBI Taxonomy" id="151895"/>
    <lineage>
        <taxon>Bacteria</taxon>
        <taxon>Pseudomonadati</taxon>
        <taxon>Bacteroidota</taxon>
        <taxon>Sphingobacteriia</taxon>
        <taxon>Sphingobacteriales</taxon>
        <taxon>Sphingobacteriaceae</taxon>
        <taxon>Pseudopedobacter</taxon>
    </lineage>
</organism>
<evidence type="ECO:0000256" key="3">
    <source>
        <dbReference type="ARBA" id="ARBA00022989"/>
    </source>
</evidence>
<keyword evidence="3 5" id="KW-1133">Transmembrane helix</keyword>
<evidence type="ECO:0008006" key="8">
    <source>
        <dbReference type="Google" id="ProtNLM"/>
    </source>
</evidence>
<evidence type="ECO:0000313" key="7">
    <source>
        <dbReference type="Proteomes" id="UP000249645"/>
    </source>
</evidence>
<proteinExistence type="predicted"/>
<evidence type="ECO:0000313" key="6">
    <source>
        <dbReference type="EMBL" id="PZP42394.1"/>
    </source>
</evidence>
<evidence type="ECO:0000256" key="1">
    <source>
        <dbReference type="ARBA" id="ARBA00004141"/>
    </source>
</evidence>
<evidence type="ECO:0000256" key="4">
    <source>
        <dbReference type="ARBA" id="ARBA00023136"/>
    </source>
</evidence>
<keyword evidence="4 5" id="KW-0472">Membrane</keyword>
<accession>A0A2W5EK64</accession>
<dbReference type="Pfam" id="PF04193">
    <property type="entry name" value="PQ-loop"/>
    <property type="match status" value="1"/>
</dbReference>
<dbReference type="EMBL" id="QFOI01000435">
    <property type="protein sequence ID" value="PZP42394.1"/>
    <property type="molecule type" value="Genomic_DNA"/>
</dbReference>
<evidence type="ECO:0000256" key="2">
    <source>
        <dbReference type="ARBA" id="ARBA00022692"/>
    </source>
</evidence>
<dbReference type="GO" id="GO:0016020">
    <property type="term" value="C:membrane"/>
    <property type="evidence" value="ECO:0007669"/>
    <property type="project" value="UniProtKB-SubCell"/>
</dbReference>
<dbReference type="AlphaFoldDB" id="A0A2W5EK64"/>
<dbReference type="Gene3D" id="1.20.1280.290">
    <property type="match status" value="1"/>
</dbReference>
<gene>
    <name evidence="6" type="ORF">DI598_16990</name>
</gene>
<keyword evidence="2 5" id="KW-0812">Transmembrane</keyword>
<feature type="transmembrane region" description="Helical" evidence="5">
    <location>
        <begin position="96"/>
        <end position="114"/>
    </location>
</feature>